<keyword evidence="2" id="KW-0479">Metal-binding</keyword>
<proteinExistence type="predicted"/>
<keyword evidence="2" id="KW-0464">Manganese</keyword>
<dbReference type="GO" id="GO:0005794">
    <property type="term" value="C:Golgi apparatus"/>
    <property type="evidence" value="ECO:0007669"/>
    <property type="project" value="TreeGrafter"/>
</dbReference>
<feature type="binding site" evidence="1">
    <location>
        <position position="63"/>
    </location>
    <ligand>
        <name>ATP</name>
        <dbReference type="ChEBI" id="CHEBI:30616"/>
    </ligand>
</feature>
<accession>A0A9Q1C779</accession>
<comment type="cofactor">
    <cofactor evidence="2">
        <name>Mn(2+)</name>
        <dbReference type="ChEBI" id="CHEBI:29035"/>
    </cofactor>
</comment>
<evidence type="ECO:0000256" key="1">
    <source>
        <dbReference type="PIRSR" id="PIRSR624869-2"/>
    </source>
</evidence>
<comment type="caution">
    <text evidence="3">The sequence shown here is derived from an EMBL/GenBank/DDBJ whole genome shotgun (WGS) entry which is preliminary data.</text>
</comment>
<name>A0A9Q1C779_HOLLE</name>
<dbReference type="GO" id="GO:0046872">
    <property type="term" value="F:metal ion binding"/>
    <property type="evidence" value="ECO:0007669"/>
    <property type="project" value="UniProtKB-KW"/>
</dbReference>
<gene>
    <name evidence="3" type="ORF">HOLleu_14129</name>
</gene>
<dbReference type="AlphaFoldDB" id="A0A9Q1C779"/>
<keyword evidence="1" id="KW-0067">ATP-binding</keyword>
<evidence type="ECO:0000256" key="2">
    <source>
        <dbReference type="PIRSR" id="PIRSR624869-3"/>
    </source>
</evidence>
<evidence type="ECO:0000313" key="4">
    <source>
        <dbReference type="Proteomes" id="UP001152320"/>
    </source>
</evidence>
<keyword evidence="4" id="KW-1185">Reference proteome</keyword>
<sequence>MFQLLNELATASFANVSLFDGGTQVKFKIQFTNGNFAIAKPMRHARDRYWAYNQSETFWFDRERHNAEIAAFHLDSIIPIQCYVLFKCKRVNFTLRRLPTVTTLCFDASFLSSDGEYCFIGNCEPWFCNKENPVCSQGKLMELSICQLVHPEIRHPFQDRPFPWSQGLVEAKM</sequence>
<reference evidence="3" key="1">
    <citation type="submission" date="2021-10" db="EMBL/GenBank/DDBJ databases">
        <title>Tropical sea cucumber genome reveals ecological adaptation and Cuvierian tubules defense mechanism.</title>
        <authorList>
            <person name="Chen T."/>
        </authorList>
    </citation>
    <scope>NUCLEOTIDE SEQUENCE</scope>
    <source>
        <strain evidence="3">Nanhai2018</strain>
        <tissue evidence="3">Muscle</tissue>
    </source>
</reference>
<evidence type="ECO:0000313" key="3">
    <source>
        <dbReference type="EMBL" id="KAJ8039962.1"/>
    </source>
</evidence>
<dbReference type="InterPro" id="IPR024869">
    <property type="entry name" value="FAM20"/>
</dbReference>
<dbReference type="Proteomes" id="UP001152320">
    <property type="component" value="Chromosome 6"/>
</dbReference>
<dbReference type="GO" id="GO:0005524">
    <property type="term" value="F:ATP binding"/>
    <property type="evidence" value="ECO:0007669"/>
    <property type="project" value="UniProtKB-KW"/>
</dbReference>
<organism evidence="3 4">
    <name type="scientific">Holothuria leucospilota</name>
    <name type="common">Black long sea cucumber</name>
    <name type="synonym">Mertensiothuria leucospilota</name>
    <dbReference type="NCBI Taxonomy" id="206669"/>
    <lineage>
        <taxon>Eukaryota</taxon>
        <taxon>Metazoa</taxon>
        <taxon>Echinodermata</taxon>
        <taxon>Eleutherozoa</taxon>
        <taxon>Echinozoa</taxon>
        <taxon>Holothuroidea</taxon>
        <taxon>Aspidochirotacea</taxon>
        <taxon>Aspidochirotida</taxon>
        <taxon>Holothuriidae</taxon>
        <taxon>Holothuria</taxon>
    </lineage>
</organism>
<feature type="binding site" evidence="1">
    <location>
        <position position="40"/>
    </location>
    <ligand>
        <name>ATP</name>
        <dbReference type="ChEBI" id="CHEBI:30616"/>
    </ligand>
</feature>
<keyword evidence="1" id="KW-0547">Nucleotide-binding</keyword>
<feature type="binding site" evidence="2">
    <location>
        <position position="63"/>
    </location>
    <ligand>
        <name>Mn(2+)</name>
        <dbReference type="ChEBI" id="CHEBI:29035"/>
    </ligand>
</feature>
<dbReference type="PANTHER" id="PTHR12450:SF22">
    <property type="entry name" value="EXTRACELLULAR SERINE_THREONINE PROTEIN CG31145"/>
    <property type="match status" value="1"/>
</dbReference>
<dbReference type="EMBL" id="JAIZAY010000006">
    <property type="protein sequence ID" value="KAJ8039962.1"/>
    <property type="molecule type" value="Genomic_DNA"/>
</dbReference>
<dbReference type="PANTHER" id="PTHR12450">
    <property type="entry name" value="DENTIN MATRIX PROTEIN 4 PROTEIN FAM20"/>
    <property type="match status" value="1"/>
</dbReference>
<dbReference type="GO" id="GO:0016773">
    <property type="term" value="F:phosphotransferase activity, alcohol group as acceptor"/>
    <property type="evidence" value="ECO:0007669"/>
    <property type="project" value="TreeGrafter"/>
</dbReference>
<protein>
    <submittedName>
        <fullName evidence="3">Glycosaminoglycan xylosylkinase</fullName>
    </submittedName>
</protein>
<feature type="binding site" evidence="1">
    <location>
        <position position="24"/>
    </location>
    <ligand>
        <name>ATP</name>
        <dbReference type="ChEBI" id="CHEBI:30616"/>
    </ligand>
</feature>
<dbReference type="OrthoDB" id="8583677at2759"/>